<dbReference type="Gene3D" id="3.40.250.10">
    <property type="entry name" value="Rhodanese-like domain"/>
    <property type="match status" value="1"/>
</dbReference>
<dbReference type="EMBL" id="LSRX01000048">
    <property type="protein sequence ID" value="OLQ12152.1"/>
    <property type="molecule type" value="Genomic_DNA"/>
</dbReference>
<gene>
    <name evidence="3" type="primary">STR8</name>
    <name evidence="3" type="ORF">AK812_SmicGene3983</name>
</gene>
<dbReference type="InterPro" id="IPR040503">
    <property type="entry name" value="TRHO_N"/>
</dbReference>
<dbReference type="PROSITE" id="PS50206">
    <property type="entry name" value="RHODANESE_3"/>
    <property type="match status" value="1"/>
</dbReference>
<proteinExistence type="predicted"/>
<name>A0A1Q9EXP8_SYMMI</name>
<dbReference type="Proteomes" id="UP000186817">
    <property type="component" value="Unassembled WGS sequence"/>
</dbReference>
<evidence type="ECO:0000259" key="2">
    <source>
        <dbReference type="PROSITE" id="PS50206"/>
    </source>
</evidence>
<dbReference type="InterPro" id="IPR027417">
    <property type="entry name" value="P-loop_NTPase"/>
</dbReference>
<sequence>MHCPTGAKRCQEGHAGLRNLQTCNASSIDGDLGLYAARCCLPTSPACQLIYQGRCSPWRWRGEFFNVLLAGFSMPWRKILRWRHHGFRRKLNVEFSSPSYSSEADRVAGEQLPCRLLLSHSLVVSHRCASTPTRAEWGMVPSPMKKKKSARHGKQDSEAAASDKQPKTARRKGKVRQTQTPEILAKPAGTDGPLTPGPKKTKKRLKKPRKPLSEESEDSPAEFVPAQRNMDKIAAMLERAEQEEAEEEEEEEAPAKRRKGLKGLIEKKKELKKQQRKERQTAELGRPMTAKEKLKLKLKNIREHSHPQRKERKQAASLPETNAKSHSVKSTPCMYVQKGQNCPHERFSPSIWLRPDPPPASMMTVPLLHFTLIHLGLAGRTAELSLLQHTLTLDARDAESPSDIAMQMQSYSLFVKFHKVAGTTWRSYVDRITGQLEPCSRDCGYPAWDCQEYYPNDEEAFEKCCKVPWQNISCPRPGLAHSCTYHQSLAVIRQAVAGQELTTVAPDMADLGNLWPSSDRLKLLWNVDWARTWLPSDLHNKRILVTTILREPTEKIRSYYYFKNPIASRQGFKSFLEFRRDFVSGNWTQQQFDSQASGKDRGSTSLPILLRSCCEYETWLGNGSVERAKLTLGTQFDLVGITERMDEGLLSLGKLYGLTTEQVAAVGRSIPHELDNSDNKLDWTEEERALATFVAQKSTAIYGLAQELFQRQSTALFGSEENLQAAVAAFKVKNPSMEASAHKQWCREHNIVGRVWVSSRGINVQVSGQTADCVLYTEFVAGRFREARAKGASLLCKLDPVPEPTFPKLRVKAKKLISLSPRLDDGLDMEDRGKDLEPAEWQSRLQGLKEGKPGKVLDIRNNYEPVSNAWDGERLEVQLTRGLLPPFFSPLDPLSPAMGANQSAEEEPVTSLRASAPEWTPWSAAGHEILGKQKYHLQIPAPYHPPLDAQWHRRVGNRQEAASAILQKPDHGALLIRHTAHMAHLQRPQRVMMEKAFYDGWADAAAAAARAAAAAGQVSHQYPSFATTYASCAGIIMLPRSAEAPVRELLPWLLAKAHVQAMPPSPAAQAATAQPLSPAAQAAAVQVPGIQPISPALSGSQLQMPNTPLDQLQWQRVEVPAVQAGAVPAWGQKQALRGLGSPGEAEHSQIVIGTRMEPDSAFVGQATPNNVQSCSTIGELLAPPPHLRRSKQETKANEGNADVCPSVSKSGRTVSTAGFGNAVASAERRRRGNAAPSRFVQSQPMALQSREMSPSSLGLTSEDKDNPLYMYCTGGIRCEFFGAALRKQGFHQVYKLKGGVQHYGNTVGDEGWKGRLFVFDRRNSVAVGDEGPSSDLACPLCGKRAVEEFWNCSTTSCNRRMVACRVCARRLQGCCEKCGNRKSKLLESSAESGDNPGH</sequence>
<organism evidence="3 4">
    <name type="scientific">Symbiodinium microadriaticum</name>
    <name type="common">Dinoflagellate</name>
    <name type="synonym">Zooxanthella microadriatica</name>
    <dbReference type="NCBI Taxonomy" id="2951"/>
    <lineage>
        <taxon>Eukaryota</taxon>
        <taxon>Sar</taxon>
        <taxon>Alveolata</taxon>
        <taxon>Dinophyceae</taxon>
        <taxon>Suessiales</taxon>
        <taxon>Symbiodiniaceae</taxon>
        <taxon>Symbiodinium</taxon>
    </lineage>
</organism>
<feature type="compositionally biased region" description="Polar residues" evidence="1">
    <location>
        <begin position="1207"/>
        <end position="1218"/>
    </location>
</feature>
<evidence type="ECO:0000313" key="3">
    <source>
        <dbReference type="EMBL" id="OLQ12152.1"/>
    </source>
</evidence>
<feature type="compositionally biased region" description="Polar residues" evidence="1">
    <location>
        <begin position="319"/>
        <end position="329"/>
    </location>
</feature>
<accession>A0A1Q9EXP8</accession>
<protein>
    <submittedName>
        <fullName evidence="3">Rhodanese-like domain-containing protein 8, chloroplastic</fullName>
    </submittedName>
</protein>
<dbReference type="Gene3D" id="3.40.50.300">
    <property type="entry name" value="P-loop containing nucleotide triphosphate hydrolases"/>
    <property type="match status" value="1"/>
</dbReference>
<feature type="compositionally biased region" description="Acidic residues" evidence="1">
    <location>
        <begin position="241"/>
        <end position="252"/>
    </location>
</feature>
<feature type="compositionally biased region" description="Basic and acidic residues" evidence="1">
    <location>
        <begin position="289"/>
        <end position="308"/>
    </location>
</feature>
<dbReference type="Pfam" id="PF17773">
    <property type="entry name" value="UPF0176_N"/>
    <property type="match status" value="1"/>
</dbReference>
<feature type="domain" description="Rhodanese" evidence="2">
    <location>
        <begin position="1263"/>
        <end position="1312"/>
    </location>
</feature>
<feature type="compositionally biased region" description="Basic and acidic residues" evidence="1">
    <location>
        <begin position="264"/>
        <end position="281"/>
    </location>
</feature>
<dbReference type="InterPro" id="IPR020936">
    <property type="entry name" value="TrhO"/>
</dbReference>
<feature type="region of interest" description="Disordered" evidence="1">
    <location>
        <begin position="134"/>
        <end position="329"/>
    </location>
</feature>
<dbReference type="Gene3D" id="3.30.70.100">
    <property type="match status" value="1"/>
</dbReference>
<evidence type="ECO:0000313" key="4">
    <source>
        <dbReference type="Proteomes" id="UP000186817"/>
    </source>
</evidence>
<reference evidence="3 4" key="1">
    <citation type="submission" date="2016-02" db="EMBL/GenBank/DDBJ databases">
        <title>Genome analysis of coral dinoflagellate symbionts highlights evolutionary adaptations to a symbiotic lifestyle.</title>
        <authorList>
            <person name="Aranda M."/>
            <person name="Li Y."/>
            <person name="Liew Y.J."/>
            <person name="Baumgarten S."/>
            <person name="Simakov O."/>
            <person name="Wilson M."/>
            <person name="Piel J."/>
            <person name="Ashoor H."/>
            <person name="Bougouffa S."/>
            <person name="Bajic V.B."/>
            <person name="Ryu T."/>
            <person name="Ravasi T."/>
            <person name="Bayer T."/>
            <person name="Micklem G."/>
            <person name="Kim H."/>
            <person name="Bhak J."/>
            <person name="Lajeunesse T.C."/>
            <person name="Voolstra C.R."/>
        </authorList>
    </citation>
    <scope>NUCLEOTIDE SEQUENCE [LARGE SCALE GENOMIC DNA]</scope>
    <source>
        <strain evidence="3 4">CCMP2467</strain>
    </source>
</reference>
<dbReference type="Pfam" id="PF12368">
    <property type="entry name" value="Rhodanese_C"/>
    <property type="match status" value="1"/>
</dbReference>
<dbReference type="Pfam" id="PF00581">
    <property type="entry name" value="Rhodanese"/>
    <property type="match status" value="1"/>
</dbReference>
<keyword evidence="4" id="KW-1185">Reference proteome</keyword>
<feature type="region of interest" description="Disordered" evidence="1">
    <location>
        <begin position="1179"/>
        <end position="1260"/>
    </location>
</feature>
<dbReference type="PANTHER" id="PTHR43268:SF3">
    <property type="entry name" value="RHODANESE-LIKE DOMAIN-CONTAINING PROTEIN 7-RELATED"/>
    <property type="match status" value="1"/>
</dbReference>
<dbReference type="PANTHER" id="PTHR43268">
    <property type="entry name" value="THIOSULFATE SULFURTRANSFERASE/RHODANESE-LIKE DOMAIN-CONTAINING PROTEIN 2"/>
    <property type="match status" value="1"/>
</dbReference>
<dbReference type="SUPFAM" id="SSF52821">
    <property type="entry name" value="Rhodanese/Cell cycle control phosphatase"/>
    <property type="match status" value="1"/>
</dbReference>
<dbReference type="InterPro" id="IPR022111">
    <property type="entry name" value="Rhodanese_C"/>
</dbReference>
<dbReference type="InterPro" id="IPR036873">
    <property type="entry name" value="Rhodanese-like_dom_sf"/>
</dbReference>
<evidence type="ECO:0000256" key="1">
    <source>
        <dbReference type="SAM" id="MobiDB-lite"/>
    </source>
</evidence>
<dbReference type="InterPro" id="IPR001763">
    <property type="entry name" value="Rhodanese-like_dom"/>
</dbReference>
<feature type="compositionally biased region" description="Basic residues" evidence="1">
    <location>
        <begin position="199"/>
        <end position="210"/>
    </location>
</feature>
<comment type="caution">
    <text evidence="3">The sequence shown here is derived from an EMBL/GenBank/DDBJ whole genome shotgun (WGS) entry which is preliminary data.</text>
</comment>
<feature type="compositionally biased region" description="Polar residues" evidence="1">
    <location>
        <begin position="1239"/>
        <end position="1259"/>
    </location>
</feature>
<dbReference type="OrthoDB" id="416131at2759"/>